<accession>A0A1R3I7Z5</accession>
<feature type="compositionally biased region" description="Polar residues" evidence="1">
    <location>
        <begin position="322"/>
        <end position="333"/>
    </location>
</feature>
<dbReference type="OrthoDB" id="1002485at2759"/>
<comment type="caution">
    <text evidence="2">The sequence shown here is derived from an EMBL/GenBank/DDBJ whole genome shotgun (WGS) entry which is preliminary data.</text>
</comment>
<dbReference type="Proteomes" id="UP000187203">
    <property type="component" value="Unassembled WGS sequence"/>
</dbReference>
<dbReference type="EMBL" id="AWUE01018713">
    <property type="protein sequence ID" value="OMO78678.1"/>
    <property type="molecule type" value="Genomic_DNA"/>
</dbReference>
<proteinExistence type="predicted"/>
<feature type="region of interest" description="Disordered" evidence="1">
    <location>
        <begin position="322"/>
        <end position="345"/>
    </location>
</feature>
<evidence type="ECO:0000313" key="2">
    <source>
        <dbReference type="EMBL" id="OMO78678.1"/>
    </source>
</evidence>
<evidence type="ECO:0000256" key="1">
    <source>
        <dbReference type="SAM" id="MobiDB-lite"/>
    </source>
</evidence>
<feature type="compositionally biased region" description="Polar residues" evidence="1">
    <location>
        <begin position="222"/>
        <end position="277"/>
    </location>
</feature>
<feature type="region of interest" description="Disordered" evidence="1">
    <location>
        <begin position="222"/>
        <end position="282"/>
    </location>
</feature>
<gene>
    <name evidence="2" type="ORF">COLO4_24687</name>
</gene>
<protein>
    <recommendedName>
        <fullName evidence="4">Retrotransposon gag protein</fullName>
    </recommendedName>
</protein>
<name>A0A1R3I7Z5_9ROSI</name>
<evidence type="ECO:0008006" key="4">
    <source>
        <dbReference type="Google" id="ProtNLM"/>
    </source>
</evidence>
<reference evidence="3" key="1">
    <citation type="submission" date="2013-09" db="EMBL/GenBank/DDBJ databases">
        <title>Corchorus olitorius genome sequencing.</title>
        <authorList>
            <person name="Alam M."/>
            <person name="Haque M.S."/>
            <person name="Islam M.S."/>
            <person name="Emdad E.M."/>
            <person name="Islam M.M."/>
            <person name="Ahmed B."/>
            <person name="Halim A."/>
            <person name="Hossen Q.M.M."/>
            <person name="Hossain M.Z."/>
            <person name="Ahmed R."/>
            <person name="Khan M.M."/>
            <person name="Islam R."/>
            <person name="Rashid M.M."/>
            <person name="Khan S.A."/>
            <person name="Rahman M.S."/>
            <person name="Alam M."/>
            <person name="Yahiya A.S."/>
            <person name="Khan M.S."/>
            <person name="Azam M.S."/>
            <person name="Haque T."/>
            <person name="Lashkar M.Z.H."/>
            <person name="Akhand A.I."/>
            <person name="Morshed G."/>
            <person name="Roy S."/>
            <person name="Uddin K.S."/>
            <person name="Rabeya T."/>
            <person name="Hossain A.S."/>
            <person name="Chowdhury A."/>
            <person name="Snigdha A.R."/>
            <person name="Mortoza M.S."/>
            <person name="Matin S.A."/>
            <person name="Hoque S.M.E."/>
            <person name="Islam M.K."/>
            <person name="Roy D.K."/>
            <person name="Haider R."/>
            <person name="Moosa M.M."/>
            <person name="Elias S.M."/>
            <person name="Hasan A.M."/>
            <person name="Jahan S."/>
            <person name="Shafiuddin M."/>
            <person name="Mahmood N."/>
            <person name="Shommy N.S."/>
        </authorList>
    </citation>
    <scope>NUCLEOTIDE SEQUENCE [LARGE SCALE GENOMIC DNA]</scope>
    <source>
        <strain evidence="3">cv. O-4</strain>
    </source>
</reference>
<dbReference type="AlphaFoldDB" id="A0A1R3I7Z5"/>
<organism evidence="2 3">
    <name type="scientific">Corchorus olitorius</name>
    <dbReference type="NCBI Taxonomy" id="93759"/>
    <lineage>
        <taxon>Eukaryota</taxon>
        <taxon>Viridiplantae</taxon>
        <taxon>Streptophyta</taxon>
        <taxon>Embryophyta</taxon>
        <taxon>Tracheophyta</taxon>
        <taxon>Spermatophyta</taxon>
        <taxon>Magnoliopsida</taxon>
        <taxon>eudicotyledons</taxon>
        <taxon>Gunneridae</taxon>
        <taxon>Pentapetalae</taxon>
        <taxon>rosids</taxon>
        <taxon>malvids</taxon>
        <taxon>Malvales</taxon>
        <taxon>Malvaceae</taxon>
        <taxon>Grewioideae</taxon>
        <taxon>Apeibeae</taxon>
        <taxon>Corchorus</taxon>
    </lineage>
</organism>
<evidence type="ECO:0000313" key="3">
    <source>
        <dbReference type="Proteomes" id="UP000187203"/>
    </source>
</evidence>
<sequence>MGDGITTCTQKEIAQLQQSYVELNAKVDTGLTQVRSKNQANTEQLRAEMAKVSLDLKQFIVECFQKPSAPIDLTTPSPAPGVLGAANNPLTSTQFSGDSSKSSDTLRSYTKHSKIECPRFEGSDFVGWYHRILQFFEADSTLESSKIRTVMMHLEGRALPWHLHFMRIAGASGQFEIAQQVHLSEPKTLAQVVNYARYVESLFNGSANISLNTMPPTFKTFLNPNSTKQSTYTQRTNTKIPSLHTSNSSAQLLTYPSSKQTSPTEKTSPTNSKSSYIPTKVERDERKKQGLCMWCATKYTPGHRCGVKAQLYQMFLEESTDGSYEQEGSNDSIELTEDANLLTDT</sequence>
<keyword evidence="3" id="KW-1185">Reference proteome</keyword>